<dbReference type="InterPro" id="IPR014710">
    <property type="entry name" value="RmlC-like_jellyroll"/>
</dbReference>
<gene>
    <name evidence="2" type="primary">iolB</name>
    <name evidence="2" type="ORF">P4R38_02145</name>
</gene>
<reference evidence="2 3" key="1">
    <citation type="submission" date="2023-03" db="EMBL/GenBank/DDBJ databases">
        <title>YIM 133296 draft genome.</title>
        <authorList>
            <person name="Xiong L."/>
        </authorList>
    </citation>
    <scope>NUCLEOTIDE SEQUENCE [LARGE SCALE GENOMIC DNA]</scope>
    <source>
        <strain evidence="2 3">YIM 133296</strain>
    </source>
</reference>
<dbReference type="InterPro" id="IPR024203">
    <property type="entry name" value="Deoxy-glucuronate_isom_IolB"/>
</dbReference>
<dbReference type="EC" id="5.3.1.30" evidence="2"/>
<sequence length="306" mass="32925">MTGTGRDNERWVLPLGSAAAQDFSVSVTDDRDDWTHTSLRVADLQPGRSVSIDLPTTEVVVVPLRGSVTVVSEIGASSETIELAGRESVFAAPTDVAYVPAGGRLTLTAAGDARVALCGAEVGESGDRKPHHLPASDVPVELRGAGQASREVRNFGTPDVLDADRLIACEVLTPAGNWSSYPPHKHDEERTGVETELEEIYYFELATDGARERADPVGYQRVYGTEERPIDVLAEVRTGDVVLVPHGWHGPATAPPGYDLYYLNVMAGPGAERAWLICDDPSHAWVRESWEAGTMDPRLPFGGGTR</sequence>
<evidence type="ECO:0000256" key="1">
    <source>
        <dbReference type="ARBA" id="ARBA00023235"/>
    </source>
</evidence>
<organism evidence="2 3">
    <name type="scientific">Luteipulveratus flavus</name>
    <dbReference type="NCBI Taxonomy" id="3031728"/>
    <lineage>
        <taxon>Bacteria</taxon>
        <taxon>Bacillati</taxon>
        <taxon>Actinomycetota</taxon>
        <taxon>Actinomycetes</taxon>
        <taxon>Micrococcales</taxon>
        <taxon>Dermacoccaceae</taxon>
        <taxon>Luteipulveratus</taxon>
    </lineage>
</organism>
<dbReference type="Pfam" id="PF04962">
    <property type="entry name" value="KduI"/>
    <property type="match status" value="1"/>
</dbReference>
<dbReference type="NCBIfam" id="TIGR04378">
    <property type="entry name" value="myo_inos_iolB"/>
    <property type="match status" value="1"/>
</dbReference>
<accession>A0ABT6C2K8</accession>
<dbReference type="PANTHER" id="PTHR39193:SF1">
    <property type="entry name" value="5-DEOXY-GLUCURONATE ISOMERASE"/>
    <property type="match status" value="1"/>
</dbReference>
<keyword evidence="1 2" id="KW-0413">Isomerase</keyword>
<dbReference type="PIRSF" id="PIRSF036628">
    <property type="entry name" value="IolB"/>
    <property type="match status" value="1"/>
</dbReference>
<evidence type="ECO:0000313" key="2">
    <source>
        <dbReference type="EMBL" id="MDF8263045.1"/>
    </source>
</evidence>
<dbReference type="GO" id="GO:0102482">
    <property type="term" value="F:5-deoxy-D-glucuronate isomerase activity"/>
    <property type="evidence" value="ECO:0007669"/>
    <property type="project" value="UniProtKB-EC"/>
</dbReference>
<proteinExistence type="predicted"/>
<dbReference type="InterPro" id="IPR021120">
    <property type="entry name" value="KduI/IolB_isomerase"/>
</dbReference>
<keyword evidence="3" id="KW-1185">Reference proteome</keyword>
<evidence type="ECO:0000313" key="3">
    <source>
        <dbReference type="Proteomes" id="UP001528912"/>
    </source>
</evidence>
<dbReference type="RefSeq" id="WP_277190848.1">
    <property type="nucleotide sequence ID" value="NZ_JAROAV010000008.1"/>
</dbReference>
<dbReference type="InterPro" id="IPR011051">
    <property type="entry name" value="RmlC_Cupin_sf"/>
</dbReference>
<name>A0ABT6C2K8_9MICO</name>
<comment type="caution">
    <text evidence="2">The sequence shown here is derived from an EMBL/GenBank/DDBJ whole genome shotgun (WGS) entry which is preliminary data.</text>
</comment>
<dbReference type="EMBL" id="JAROAV010000008">
    <property type="protein sequence ID" value="MDF8263045.1"/>
    <property type="molecule type" value="Genomic_DNA"/>
</dbReference>
<dbReference type="PANTHER" id="PTHR39193">
    <property type="entry name" value="5-DEOXY-GLUCURONATE ISOMERASE"/>
    <property type="match status" value="1"/>
</dbReference>
<dbReference type="Gene3D" id="2.60.120.10">
    <property type="entry name" value="Jelly Rolls"/>
    <property type="match status" value="2"/>
</dbReference>
<dbReference type="Proteomes" id="UP001528912">
    <property type="component" value="Unassembled WGS sequence"/>
</dbReference>
<dbReference type="SUPFAM" id="SSF51182">
    <property type="entry name" value="RmlC-like cupins"/>
    <property type="match status" value="1"/>
</dbReference>
<protein>
    <submittedName>
        <fullName evidence="2">5-deoxy-glucuronate isomerase</fullName>
        <ecNumber evidence="2">5.3.1.30</ecNumber>
    </submittedName>
</protein>